<dbReference type="PIRSF" id="PIRSF018266">
    <property type="entry name" value="FecR"/>
    <property type="match status" value="1"/>
</dbReference>
<evidence type="ECO:0000256" key="1">
    <source>
        <dbReference type="SAM" id="Phobius"/>
    </source>
</evidence>
<keyword evidence="1" id="KW-1133">Transmembrane helix</keyword>
<dbReference type="GO" id="GO:0016989">
    <property type="term" value="F:sigma factor antagonist activity"/>
    <property type="evidence" value="ECO:0007669"/>
    <property type="project" value="TreeGrafter"/>
</dbReference>
<evidence type="ECO:0000259" key="3">
    <source>
        <dbReference type="Pfam" id="PF16344"/>
    </source>
</evidence>
<dbReference type="EMBL" id="FNAI01000003">
    <property type="protein sequence ID" value="SDE03269.1"/>
    <property type="molecule type" value="Genomic_DNA"/>
</dbReference>
<dbReference type="Gene3D" id="3.55.50.30">
    <property type="match status" value="1"/>
</dbReference>
<evidence type="ECO:0000313" key="5">
    <source>
        <dbReference type="Proteomes" id="UP000199072"/>
    </source>
</evidence>
<proteinExistence type="predicted"/>
<feature type="transmembrane region" description="Helical" evidence="1">
    <location>
        <begin position="89"/>
        <end position="107"/>
    </location>
</feature>
<feature type="domain" description="FecR protein" evidence="2">
    <location>
        <begin position="130"/>
        <end position="219"/>
    </location>
</feature>
<feature type="domain" description="Protein FecR C-terminal" evidence="3">
    <location>
        <begin position="264"/>
        <end position="332"/>
    </location>
</feature>
<gene>
    <name evidence="4" type="ORF">SAMN05216464_103402</name>
</gene>
<evidence type="ECO:0000313" key="4">
    <source>
        <dbReference type="EMBL" id="SDE03269.1"/>
    </source>
</evidence>
<reference evidence="4 5" key="1">
    <citation type="submission" date="2016-10" db="EMBL/GenBank/DDBJ databases">
        <authorList>
            <person name="de Groot N.N."/>
        </authorList>
    </citation>
    <scope>NUCLEOTIDE SEQUENCE [LARGE SCALE GENOMIC DNA]</scope>
    <source>
        <strain evidence="4 5">47C3B</strain>
    </source>
</reference>
<name>A0A1G6ZKV7_9SPHI</name>
<dbReference type="STRING" id="1391627.SAMN05216464_103402"/>
<accession>A0A1G6ZKV7</accession>
<dbReference type="InterPro" id="IPR012373">
    <property type="entry name" value="Ferrdict_sens_TM"/>
</dbReference>
<keyword evidence="1" id="KW-0472">Membrane</keyword>
<dbReference type="InterPro" id="IPR032508">
    <property type="entry name" value="FecR_C"/>
</dbReference>
<evidence type="ECO:0000259" key="2">
    <source>
        <dbReference type="Pfam" id="PF04773"/>
    </source>
</evidence>
<dbReference type="PANTHER" id="PTHR30273:SF2">
    <property type="entry name" value="PROTEIN FECR"/>
    <property type="match status" value="1"/>
</dbReference>
<dbReference type="InterPro" id="IPR006860">
    <property type="entry name" value="FecR"/>
</dbReference>
<keyword evidence="5" id="KW-1185">Reference proteome</keyword>
<dbReference type="Pfam" id="PF16344">
    <property type="entry name" value="FecR_C"/>
    <property type="match status" value="1"/>
</dbReference>
<dbReference type="Pfam" id="PF04773">
    <property type="entry name" value="FecR"/>
    <property type="match status" value="1"/>
</dbReference>
<protein>
    <submittedName>
        <fullName evidence="4">FecR family protein</fullName>
    </submittedName>
</protein>
<dbReference type="Gene3D" id="2.60.120.1440">
    <property type="match status" value="1"/>
</dbReference>
<dbReference type="Proteomes" id="UP000199072">
    <property type="component" value="Unassembled WGS sequence"/>
</dbReference>
<dbReference type="PANTHER" id="PTHR30273">
    <property type="entry name" value="PERIPLASMIC SIGNAL SENSOR AND SIGMA FACTOR ACTIVATOR FECR-RELATED"/>
    <property type="match status" value="1"/>
</dbReference>
<dbReference type="AlphaFoldDB" id="A0A1G6ZKV7"/>
<organism evidence="4 5">
    <name type="scientific">Mucilaginibacter pineti</name>
    <dbReference type="NCBI Taxonomy" id="1391627"/>
    <lineage>
        <taxon>Bacteria</taxon>
        <taxon>Pseudomonadati</taxon>
        <taxon>Bacteroidota</taxon>
        <taxon>Sphingobacteriia</taxon>
        <taxon>Sphingobacteriales</taxon>
        <taxon>Sphingobacteriaceae</taxon>
        <taxon>Mucilaginibacter</taxon>
    </lineage>
</organism>
<sequence>MLKTRKNLDASVKQLFLNFISNQCTNEEKVQVLAYINAGSYADEWEAAMKETEYLKVTVTNHTFDQAALYKKIRLQAGIVKNNSRPLKWLAVAATSLLLCGISFYMLKPAVRIGQPLAVKTNTVKPPQQSGRKWIKLPDGTSVQLNNNSHLDYPDSFAGKTTREVTLSGEAYFDVKHDAAHPFIIHTGKITTTVLGTAFDISAYKANAKVTVTVSRGRVLVQEADRTLAILTRNQQLRWTPDLSVPSKQEIDASTVTTWKDNDLIMDDITLAEAAGMVAKRYGVNILFKNDKVKACRFTAAFLNRNGIGQVLSVLSDITGAKLELKNGVVIIDGPGC</sequence>
<keyword evidence="1" id="KW-0812">Transmembrane</keyword>